<evidence type="ECO:0000313" key="10">
    <source>
        <dbReference type="EMBL" id="GFM36642.1"/>
    </source>
</evidence>
<accession>A0A7J0BTZ4</accession>
<evidence type="ECO:0000259" key="9">
    <source>
        <dbReference type="Pfam" id="PF12704"/>
    </source>
</evidence>
<evidence type="ECO:0000259" key="8">
    <source>
        <dbReference type="Pfam" id="PF02687"/>
    </source>
</evidence>
<evidence type="ECO:0000256" key="7">
    <source>
        <dbReference type="SAM" id="Phobius"/>
    </source>
</evidence>
<dbReference type="InterPro" id="IPR003838">
    <property type="entry name" value="ABC3_permease_C"/>
</dbReference>
<dbReference type="Pfam" id="PF02687">
    <property type="entry name" value="FtsX"/>
    <property type="match status" value="1"/>
</dbReference>
<dbReference type="PANTHER" id="PTHR30572:SF4">
    <property type="entry name" value="ABC TRANSPORTER PERMEASE YTRF"/>
    <property type="match status" value="1"/>
</dbReference>
<feature type="domain" description="MacB-like periplasmic core" evidence="9">
    <location>
        <begin position="19"/>
        <end position="245"/>
    </location>
</feature>
<comment type="caution">
    <text evidence="10">The sequence shown here is derived from an EMBL/GenBank/DDBJ whole genome shotgun (WGS) entry which is preliminary data.</text>
</comment>
<name>A0A7J0BTZ4_9BACT</name>
<protein>
    <submittedName>
        <fullName evidence="10">ABC transporter permease</fullName>
    </submittedName>
</protein>
<dbReference type="AlphaFoldDB" id="A0A7J0BTZ4"/>
<keyword evidence="11" id="KW-1185">Reference proteome</keyword>
<dbReference type="GO" id="GO:0022857">
    <property type="term" value="F:transmembrane transporter activity"/>
    <property type="evidence" value="ECO:0007669"/>
    <property type="project" value="TreeGrafter"/>
</dbReference>
<feature type="transmembrane region" description="Helical" evidence="7">
    <location>
        <begin position="20"/>
        <end position="39"/>
    </location>
</feature>
<evidence type="ECO:0000256" key="6">
    <source>
        <dbReference type="ARBA" id="ARBA00038076"/>
    </source>
</evidence>
<keyword evidence="2" id="KW-1003">Cell membrane</keyword>
<gene>
    <name evidence="10" type="ORF">DSM19430T_13260</name>
</gene>
<dbReference type="PANTHER" id="PTHR30572">
    <property type="entry name" value="MEMBRANE COMPONENT OF TRANSPORTER-RELATED"/>
    <property type="match status" value="1"/>
</dbReference>
<comment type="subcellular location">
    <subcellularLocation>
        <location evidence="1">Cell membrane</location>
        <topology evidence="1">Multi-pass membrane protein</topology>
    </subcellularLocation>
</comment>
<feature type="transmembrane region" description="Helical" evidence="7">
    <location>
        <begin position="279"/>
        <end position="307"/>
    </location>
</feature>
<dbReference type="InterPro" id="IPR025857">
    <property type="entry name" value="MacB_PCD"/>
</dbReference>
<evidence type="ECO:0000256" key="1">
    <source>
        <dbReference type="ARBA" id="ARBA00004651"/>
    </source>
</evidence>
<feature type="transmembrane region" description="Helical" evidence="7">
    <location>
        <begin position="328"/>
        <end position="358"/>
    </location>
</feature>
<dbReference type="EMBL" id="BLVP01000007">
    <property type="protein sequence ID" value="GFM36642.1"/>
    <property type="molecule type" value="Genomic_DNA"/>
</dbReference>
<feature type="domain" description="ABC3 transporter permease C-terminal" evidence="8">
    <location>
        <begin position="288"/>
        <end position="398"/>
    </location>
</feature>
<evidence type="ECO:0000256" key="5">
    <source>
        <dbReference type="ARBA" id="ARBA00023136"/>
    </source>
</evidence>
<dbReference type="Proteomes" id="UP000503820">
    <property type="component" value="Unassembled WGS sequence"/>
</dbReference>
<keyword evidence="4 7" id="KW-1133">Transmembrane helix</keyword>
<evidence type="ECO:0000256" key="4">
    <source>
        <dbReference type="ARBA" id="ARBA00022989"/>
    </source>
</evidence>
<sequence length="408" mass="43331">MYGGFGIAVRALATHKLRTALAMLGVFLGALALTGVTHVSKAMSLKAELETAKLGPNLLTAAAGKTRFSRSGDVRFGRTVTTFTLADAQTLIATVPQVQAGAPYIIATMPVRYQRTATTAQIVATTPEYAHVRSVAPATGRFLTQAETDARAKVCVLGRAVAVKLFGTPEAAVGQTVFFYRAGLQVVGVMEEKGSDLSGTDQDDQVFVPITTYMRRMSNQDFISGVYMTLHDARDEAAAKRAAEALLRQRHGISDSRQDDFTVLSAKDAAALRTQALDLVWTLGVMSSSISFMVGGLGILSIMILMVRSRRLEIGVRRAVGARRKAIVLQFLLEAALMSGTGGLLGVLGALLCVTGVYRVGDFPYVYDAPLIAMASGASVLSGILAGAYPAWKASRVEVLTVLHSHGM</sequence>
<dbReference type="RefSeq" id="WP_174409309.1">
    <property type="nucleotide sequence ID" value="NZ_BLVP01000007.1"/>
</dbReference>
<proteinExistence type="inferred from homology"/>
<dbReference type="Pfam" id="PF12704">
    <property type="entry name" value="MacB_PCD"/>
    <property type="match status" value="1"/>
</dbReference>
<evidence type="ECO:0000256" key="2">
    <source>
        <dbReference type="ARBA" id="ARBA00022475"/>
    </source>
</evidence>
<evidence type="ECO:0000313" key="11">
    <source>
        <dbReference type="Proteomes" id="UP000503820"/>
    </source>
</evidence>
<dbReference type="InterPro" id="IPR050250">
    <property type="entry name" value="Macrolide_Exporter_MacB"/>
</dbReference>
<keyword evidence="3 7" id="KW-0812">Transmembrane</keyword>
<comment type="similarity">
    <text evidence="6">Belongs to the ABC-4 integral membrane protein family.</text>
</comment>
<dbReference type="GO" id="GO:0005886">
    <property type="term" value="C:plasma membrane"/>
    <property type="evidence" value="ECO:0007669"/>
    <property type="project" value="UniProtKB-SubCell"/>
</dbReference>
<keyword evidence="5 7" id="KW-0472">Membrane</keyword>
<reference evidence="10 11" key="1">
    <citation type="submission" date="2020-05" db="EMBL/GenBank/DDBJ databases">
        <title>Draft genome sequence of Desulfovibrio psychrotolerans JS1T.</title>
        <authorList>
            <person name="Ueno A."/>
            <person name="Tamazawa S."/>
            <person name="Tamamura S."/>
            <person name="Murakami T."/>
            <person name="Kiyama T."/>
            <person name="Inomata H."/>
            <person name="Amano Y."/>
            <person name="Miyakawa K."/>
            <person name="Tamaki H."/>
            <person name="Naganuma T."/>
            <person name="Kaneko K."/>
        </authorList>
    </citation>
    <scope>NUCLEOTIDE SEQUENCE [LARGE SCALE GENOMIC DNA]</scope>
    <source>
        <strain evidence="10 11">JS1</strain>
    </source>
</reference>
<feature type="transmembrane region" description="Helical" evidence="7">
    <location>
        <begin position="370"/>
        <end position="392"/>
    </location>
</feature>
<evidence type="ECO:0000256" key="3">
    <source>
        <dbReference type="ARBA" id="ARBA00022692"/>
    </source>
</evidence>
<organism evidence="10 11">
    <name type="scientific">Desulfovibrio psychrotolerans</name>
    <dbReference type="NCBI Taxonomy" id="415242"/>
    <lineage>
        <taxon>Bacteria</taxon>
        <taxon>Pseudomonadati</taxon>
        <taxon>Thermodesulfobacteriota</taxon>
        <taxon>Desulfovibrionia</taxon>
        <taxon>Desulfovibrionales</taxon>
        <taxon>Desulfovibrionaceae</taxon>
        <taxon>Desulfovibrio</taxon>
    </lineage>
</organism>